<gene>
    <name evidence="3" type="ORF">CJ199_08365</name>
    <name evidence="2" type="ORF">JOE56_000794</name>
</gene>
<dbReference type="EMBL" id="JAFBCP010000001">
    <property type="protein sequence ID" value="MBM7816100.1"/>
    <property type="molecule type" value="Genomic_DNA"/>
</dbReference>
<keyword evidence="1" id="KW-0472">Membrane</keyword>
<reference evidence="2 5" key="2">
    <citation type="submission" date="2021-01" db="EMBL/GenBank/DDBJ databases">
        <title>Sequencing the genomes of 1000 actinobacteria strains.</title>
        <authorList>
            <person name="Klenk H.-P."/>
        </authorList>
    </citation>
    <scope>NUCLEOTIDE SEQUENCE [LARGE SCALE GENOMIC DNA]</scope>
    <source>
        <strain evidence="2 5">DSM 13657</strain>
    </source>
</reference>
<keyword evidence="1" id="KW-0812">Transmembrane</keyword>
<feature type="transmembrane region" description="Helical" evidence="1">
    <location>
        <begin position="48"/>
        <end position="66"/>
    </location>
</feature>
<protein>
    <submittedName>
        <fullName evidence="3">DUF2516 domain-containing protein</fullName>
    </submittedName>
</protein>
<evidence type="ECO:0000256" key="1">
    <source>
        <dbReference type="SAM" id="Phobius"/>
    </source>
</evidence>
<reference evidence="3 4" key="1">
    <citation type="submission" date="2017-09" db="EMBL/GenBank/DDBJ databases">
        <title>Bacterial strain isolated from the female urinary microbiota.</title>
        <authorList>
            <person name="Thomas-White K."/>
            <person name="Kumar N."/>
            <person name="Forster S."/>
            <person name="Putonti C."/>
            <person name="Lawley T."/>
            <person name="Wolfe A.J."/>
        </authorList>
    </citation>
    <scope>NUCLEOTIDE SEQUENCE [LARGE SCALE GENOMIC DNA]</scope>
    <source>
        <strain evidence="3 4">UMB1301</strain>
    </source>
</reference>
<feature type="transmembrane region" description="Helical" evidence="1">
    <location>
        <begin position="6"/>
        <end position="28"/>
    </location>
</feature>
<dbReference type="Proteomes" id="UP000809290">
    <property type="component" value="Unassembled WGS sequence"/>
</dbReference>
<accession>A0A2N6VLV0</accession>
<dbReference type="EMBL" id="PNHK01000003">
    <property type="protein sequence ID" value="PMD05094.1"/>
    <property type="molecule type" value="Genomic_DNA"/>
</dbReference>
<keyword evidence="1" id="KW-1133">Transmembrane helix</keyword>
<organism evidence="3 4">
    <name type="scientific">Brevibacterium paucivorans</name>
    <dbReference type="NCBI Taxonomy" id="170994"/>
    <lineage>
        <taxon>Bacteria</taxon>
        <taxon>Bacillati</taxon>
        <taxon>Actinomycetota</taxon>
        <taxon>Actinomycetes</taxon>
        <taxon>Micrococcales</taxon>
        <taxon>Brevibacteriaceae</taxon>
        <taxon>Brevibacterium</taxon>
    </lineage>
</organism>
<proteinExistence type="predicted"/>
<evidence type="ECO:0000313" key="2">
    <source>
        <dbReference type="EMBL" id="MBM7816100.1"/>
    </source>
</evidence>
<comment type="caution">
    <text evidence="3">The sequence shown here is derived from an EMBL/GenBank/DDBJ whole genome shotgun (WGS) entry which is preliminary data.</text>
</comment>
<sequence>MLEALGNLQSLIFLLLTVAAFVFQLFAFIDSLRYSQEVYNAAGKRTRVFWSGILGVASALAFIALPPMHIRIPFVTLLGIVAAGVYFADVRKALRAVDPRYRGR</sequence>
<dbReference type="OrthoDB" id="4774469at2"/>
<dbReference type="Proteomes" id="UP000235598">
    <property type="component" value="Unassembled WGS sequence"/>
</dbReference>
<keyword evidence="5" id="KW-1185">Reference proteome</keyword>
<evidence type="ECO:0000313" key="5">
    <source>
        <dbReference type="Proteomes" id="UP000809290"/>
    </source>
</evidence>
<evidence type="ECO:0000313" key="3">
    <source>
        <dbReference type="EMBL" id="PMD05094.1"/>
    </source>
</evidence>
<name>A0A2N6VLV0_9MICO</name>
<evidence type="ECO:0000313" key="4">
    <source>
        <dbReference type="Proteomes" id="UP000235598"/>
    </source>
</evidence>
<feature type="transmembrane region" description="Helical" evidence="1">
    <location>
        <begin position="72"/>
        <end position="90"/>
    </location>
</feature>
<dbReference type="RefSeq" id="WP_102239035.1">
    <property type="nucleotide sequence ID" value="NZ_JAFBCP010000001.1"/>
</dbReference>
<dbReference type="AlphaFoldDB" id="A0A2N6VLV0"/>
<dbReference type="Pfam" id="PF10724">
    <property type="entry name" value="DUF2516"/>
    <property type="match status" value="1"/>
</dbReference>
<dbReference type="InterPro" id="IPR019662">
    <property type="entry name" value="DUF2516"/>
</dbReference>